<dbReference type="RefSeq" id="WP_148322811.1">
    <property type="nucleotide sequence ID" value="NZ_JACJLL010000026.1"/>
</dbReference>
<sequence>MYTYMYVESKVGGVFTNSNHREIIDKYSKEGWRFVGAIPASNGSYGQITSHDLVFEKCEHS</sequence>
<reference evidence="1 2" key="1">
    <citation type="journal article" date="2021" name="Sci. Rep.">
        <title>The distribution of antibiotic resistance genes in chicken gut microbiota commensals.</title>
        <authorList>
            <person name="Juricova H."/>
            <person name="Matiasovicova J."/>
            <person name="Kubasova T."/>
            <person name="Cejkova D."/>
            <person name="Rychlik I."/>
        </authorList>
    </citation>
    <scope>NUCLEOTIDE SEQUENCE [LARGE SCALE GENOMIC DNA]</scope>
    <source>
        <strain evidence="1 2">An435</strain>
    </source>
</reference>
<name>A0ABS2FEV6_9CLOT</name>
<organism evidence="1 2">
    <name type="scientific">Clostridium saudiense</name>
    <dbReference type="NCBI Taxonomy" id="1414720"/>
    <lineage>
        <taxon>Bacteria</taxon>
        <taxon>Bacillati</taxon>
        <taxon>Bacillota</taxon>
        <taxon>Clostridia</taxon>
        <taxon>Eubacteriales</taxon>
        <taxon>Clostridiaceae</taxon>
        <taxon>Clostridium</taxon>
    </lineage>
</organism>
<dbReference type="Proteomes" id="UP000767334">
    <property type="component" value="Unassembled WGS sequence"/>
</dbReference>
<accession>A0ABS2FEV6</accession>
<comment type="caution">
    <text evidence="1">The sequence shown here is derived from an EMBL/GenBank/DDBJ whole genome shotgun (WGS) entry which is preliminary data.</text>
</comment>
<proteinExistence type="predicted"/>
<gene>
    <name evidence="1" type="ORF">H6A19_05940</name>
</gene>
<dbReference type="Pfam" id="PF13783">
    <property type="entry name" value="DUF4177"/>
    <property type="match status" value="1"/>
</dbReference>
<keyword evidence="2" id="KW-1185">Reference proteome</keyword>
<dbReference type="InterPro" id="IPR025234">
    <property type="entry name" value="YjzH-like"/>
</dbReference>
<protein>
    <submittedName>
        <fullName evidence="1">DUF4177 domain-containing protein</fullName>
    </submittedName>
</protein>
<dbReference type="EMBL" id="JACJLL010000026">
    <property type="protein sequence ID" value="MBM6818879.1"/>
    <property type="molecule type" value="Genomic_DNA"/>
</dbReference>
<evidence type="ECO:0000313" key="1">
    <source>
        <dbReference type="EMBL" id="MBM6818879.1"/>
    </source>
</evidence>
<evidence type="ECO:0000313" key="2">
    <source>
        <dbReference type="Proteomes" id="UP000767334"/>
    </source>
</evidence>